<dbReference type="InterPro" id="IPR050259">
    <property type="entry name" value="SDR"/>
</dbReference>
<feature type="compositionally biased region" description="Basic residues" evidence="2">
    <location>
        <begin position="74"/>
        <end position="91"/>
    </location>
</feature>
<dbReference type="InterPro" id="IPR002347">
    <property type="entry name" value="SDR_fam"/>
</dbReference>
<reference evidence="3 4" key="1">
    <citation type="journal article" date="2013" name="ISME J.">
        <title>A metabolic model for members of the genus Tetrasphaera involved in enhanced biological phosphorus removal.</title>
        <authorList>
            <person name="Kristiansen R."/>
            <person name="Nguyen H.T.T."/>
            <person name="Saunders A.M."/>
            <person name="Nielsen J.L."/>
            <person name="Wimmer R."/>
            <person name="Le V.Q."/>
            <person name="McIlroy S.J."/>
            <person name="Petrovski S."/>
            <person name="Seviour R.J."/>
            <person name="Calteau A."/>
            <person name="Nielsen K.L."/>
            <person name="Nielsen P.H."/>
        </authorList>
    </citation>
    <scope>NUCLEOTIDE SEQUENCE [LARGE SCALE GENOMIC DNA]</scope>
    <source>
        <strain evidence="3 4">Ben 74</strain>
    </source>
</reference>
<sequence>MTSIDLTGRKALVTGGAQGLGEGMARALAAAAVETLGGLDVLVNNAGIEITDLIAEVKPEEIRRMLEVNILGRARPHRHGHRPSRRLRQPRPLRVPGSGRRRGDRTDSLGPARHRRRHRRCGRLPRL</sequence>
<name>A0A077MFQ4_9MICO</name>
<gene>
    <name evidence="3" type="ORF">BN13_570013</name>
</gene>
<protein>
    <submittedName>
        <fullName evidence="3">Putative dehydrogenase</fullName>
    </submittedName>
</protein>
<evidence type="ECO:0000313" key="3">
    <source>
        <dbReference type="EMBL" id="CCI54063.1"/>
    </source>
</evidence>
<evidence type="ECO:0000256" key="2">
    <source>
        <dbReference type="SAM" id="MobiDB-lite"/>
    </source>
</evidence>
<accession>A0A077MFQ4</accession>
<organism evidence="3 4">
    <name type="scientific">Nostocoides jenkinsii Ben 74</name>
    <dbReference type="NCBI Taxonomy" id="1193518"/>
    <lineage>
        <taxon>Bacteria</taxon>
        <taxon>Bacillati</taxon>
        <taxon>Actinomycetota</taxon>
        <taxon>Actinomycetes</taxon>
        <taxon>Micrococcales</taxon>
        <taxon>Intrasporangiaceae</taxon>
        <taxon>Nostocoides</taxon>
    </lineage>
</organism>
<dbReference type="Gene3D" id="3.40.50.720">
    <property type="entry name" value="NAD(P)-binding Rossmann-like Domain"/>
    <property type="match status" value="2"/>
</dbReference>
<dbReference type="PANTHER" id="PTHR42879:SF2">
    <property type="entry name" value="3-OXOACYL-[ACYL-CARRIER-PROTEIN] REDUCTASE FABG"/>
    <property type="match status" value="1"/>
</dbReference>
<keyword evidence="4" id="KW-1185">Reference proteome</keyword>
<dbReference type="InterPro" id="IPR036291">
    <property type="entry name" value="NAD(P)-bd_dom_sf"/>
</dbReference>
<dbReference type="AlphaFoldDB" id="A0A077MFQ4"/>
<comment type="caution">
    <text evidence="3">The sequence shown here is derived from an EMBL/GenBank/DDBJ whole genome shotgun (WGS) entry which is preliminary data.</text>
</comment>
<feature type="region of interest" description="Disordered" evidence="2">
    <location>
        <begin position="71"/>
        <end position="127"/>
    </location>
</feature>
<dbReference type="Proteomes" id="UP000035720">
    <property type="component" value="Unassembled WGS sequence"/>
</dbReference>
<dbReference type="PANTHER" id="PTHR42879">
    <property type="entry name" value="3-OXOACYL-(ACYL-CARRIER-PROTEIN) REDUCTASE"/>
    <property type="match status" value="1"/>
</dbReference>
<dbReference type="Pfam" id="PF00106">
    <property type="entry name" value="adh_short"/>
    <property type="match status" value="1"/>
</dbReference>
<dbReference type="STRING" id="1193518.BN13_570013"/>
<feature type="compositionally biased region" description="Basic residues" evidence="2">
    <location>
        <begin position="112"/>
        <end position="127"/>
    </location>
</feature>
<proteinExistence type="inferred from homology"/>
<evidence type="ECO:0000256" key="1">
    <source>
        <dbReference type="ARBA" id="ARBA00006484"/>
    </source>
</evidence>
<dbReference type="EMBL" id="CAJC01000169">
    <property type="protein sequence ID" value="CCI54063.1"/>
    <property type="molecule type" value="Genomic_DNA"/>
</dbReference>
<evidence type="ECO:0000313" key="4">
    <source>
        <dbReference type="Proteomes" id="UP000035720"/>
    </source>
</evidence>
<comment type="similarity">
    <text evidence="1">Belongs to the short-chain dehydrogenases/reductases (SDR) family.</text>
</comment>
<dbReference type="SUPFAM" id="SSF51735">
    <property type="entry name" value="NAD(P)-binding Rossmann-fold domains"/>
    <property type="match status" value="1"/>
</dbReference>